<dbReference type="InterPro" id="IPR039422">
    <property type="entry name" value="MarR/SlyA-like"/>
</dbReference>
<dbReference type="InterPro" id="IPR000835">
    <property type="entry name" value="HTH_MarR-typ"/>
</dbReference>
<keyword evidence="3" id="KW-1185">Reference proteome</keyword>
<gene>
    <name evidence="2" type="ORF">KHQ06_24300</name>
</gene>
<dbReference type="PRINTS" id="PR00598">
    <property type="entry name" value="HTHMARR"/>
</dbReference>
<evidence type="ECO:0000313" key="2">
    <source>
        <dbReference type="EMBL" id="QVI19486.1"/>
    </source>
</evidence>
<dbReference type="PANTHER" id="PTHR33164:SF95">
    <property type="entry name" value="TRANSCRIPTIONAL REGULATOR"/>
    <property type="match status" value="1"/>
</dbReference>
<name>A0ABX8CJL8_9NOCA</name>
<sequence length="324" mass="35666">MGRLAGTEGTRVRAGGPPALTSAPGHLIRRAQQAHVAVWQHLAPELTSLQYGVLLVLGQQREADQRTVAELMSLDKATAADILRRLERKGLVARHRDRADGRRMLARLTSDGRTALLTAAPAVVEVQDRLLQPLSFDDGEHLLGLLREVAYRGEPPSGTADIAVNAPVPGWPLRLPALRLHTAPGHLIRRAQQLHTLLWTDLVSPVLTSVQYSVLLVLDGHPATDQRMLGRLASLDKSTGGDVLSRLEFRGLVLRTRDAVDTRRNMVRLTTEGHRELLAHAPSVRQVQQELLRPLTASQSQLFIELLQQLTGTAQSEAVRRRPN</sequence>
<protein>
    <submittedName>
        <fullName evidence="2">Winged helix-turn-helix transcriptional regulator</fullName>
    </submittedName>
</protein>
<dbReference type="InterPro" id="IPR036388">
    <property type="entry name" value="WH-like_DNA-bd_sf"/>
</dbReference>
<feature type="domain" description="HTH marR-type" evidence="1">
    <location>
        <begin position="177"/>
        <end position="312"/>
    </location>
</feature>
<dbReference type="SUPFAM" id="SSF46785">
    <property type="entry name" value="Winged helix' DNA-binding domain"/>
    <property type="match status" value="2"/>
</dbReference>
<dbReference type="Proteomes" id="UP000683310">
    <property type="component" value="Chromosome"/>
</dbReference>
<dbReference type="SMART" id="SM00347">
    <property type="entry name" value="HTH_MARR"/>
    <property type="match status" value="2"/>
</dbReference>
<organism evidence="2 3">
    <name type="scientific">Nocardia tengchongensis</name>
    <dbReference type="NCBI Taxonomy" id="2055889"/>
    <lineage>
        <taxon>Bacteria</taxon>
        <taxon>Bacillati</taxon>
        <taxon>Actinomycetota</taxon>
        <taxon>Actinomycetes</taxon>
        <taxon>Mycobacteriales</taxon>
        <taxon>Nocardiaceae</taxon>
        <taxon>Nocardia</taxon>
    </lineage>
</organism>
<dbReference type="Pfam" id="PF01047">
    <property type="entry name" value="MarR"/>
    <property type="match status" value="2"/>
</dbReference>
<dbReference type="EMBL" id="CP074371">
    <property type="protein sequence ID" value="QVI19486.1"/>
    <property type="molecule type" value="Genomic_DNA"/>
</dbReference>
<proteinExistence type="predicted"/>
<evidence type="ECO:0000313" key="3">
    <source>
        <dbReference type="Proteomes" id="UP000683310"/>
    </source>
</evidence>
<dbReference type="InterPro" id="IPR036390">
    <property type="entry name" value="WH_DNA-bd_sf"/>
</dbReference>
<dbReference type="PANTHER" id="PTHR33164">
    <property type="entry name" value="TRANSCRIPTIONAL REGULATOR, MARR FAMILY"/>
    <property type="match status" value="1"/>
</dbReference>
<feature type="domain" description="HTH marR-type" evidence="1">
    <location>
        <begin position="21"/>
        <end position="151"/>
    </location>
</feature>
<dbReference type="Gene3D" id="1.10.10.10">
    <property type="entry name" value="Winged helix-like DNA-binding domain superfamily/Winged helix DNA-binding domain"/>
    <property type="match status" value="2"/>
</dbReference>
<reference evidence="2 3" key="1">
    <citation type="submission" date="2021-04" db="EMBL/GenBank/DDBJ databases">
        <title>Nocardia tengchongensis.</title>
        <authorList>
            <person name="Zhuang k."/>
            <person name="Ran Y."/>
            <person name="Li W."/>
        </authorList>
    </citation>
    <scope>NUCLEOTIDE SEQUENCE [LARGE SCALE GENOMIC DNA]</scope>
    <source>
        <strain evidence="2 3">CFH S0057</strain>
    </source>
</reference>
<accession>A0ABX8CJL8</accession>
<dbReference type="PROSITE" id="PS50995">
    <property type="entry name" value="HTH_MARR_2"/>
    <property type="match status" value="2"/>
</dbReference>
<evidence type="ECO:0000259" key="1">
    <source>
        <dbReference type="PROSITE" id="PS50995"/>
    </source>
</evidence>